<dbReference type="Pfam" id="PF13584">
    <property type="entry name" value="BatD"/>
    <property type="match status" value="2"/>
</dbReference>
<reference evidence="3 4" key="1">
    <citation type="submission" date="2022-10" db="EMBL/GenBank/DDBJ databases">
        <title>Comparative genomics and taxonomic characterization of three novel marine species of genus Reichenbachiella exhibiting antioxidant and polysaccharide degradation activities.</title>
        <authorList>
            <person name="Muhammad N."/>
            <person name="Lee Y.-J."/>
            <person name="Ko J."/>
            <person name="Kim S.-G."/>
        </authorList>
    </citation>
    <scope>NUCLEOTIDE SEQUENCE [LARGE SCALE GENOMIC DNA]</scope>
    <source>
        <strain evidence="3 4">ABR2-5</strain>
    </source>
</reference>
<sequence length="482" mass="54940">MRKIIFAVIYLCALSVTQSWAQQVTIELGPDEIALNQLFTVSIRVENARLQSYSGFPEIEGFQKRGTSSSSSTNFINGVRSSTQSIIQNYLPTQEGTFTLPPFEITVNGKTYSSPGKRIKVGPAAQQQSRNNGQYGYDPFEDFFGRRNNNQPQEFVDVEADAFLALTTDKSSVYPGEGFTMTLAFYVSHDNRAEMRFHNLGEQLEDIIKKIKPENCWEENFNIESITGEPVTINGEKYNQFKIYQATFYPLNNETIEIPKVGLEIIKYQVAKQRTFFGRNKKEELVTFNSKPKKVTIKEMPDHPLKERVAVGDYRLEERISSDQLQTGNSFNYEFSIVGEGNISGINDIELNSDENFDLFPPNVKQDISRSNGKVRGRKSFSFYGIPNEPGTFDMGEYFNWIYFNTRTEKYDTLKSEVKLNVTGESKKNESIMSNDMGSFYDTMIMENNSLVSLDSRKNLRTVINVIIFALIGLTVAIMFKK</sequence>
<evidence type="ECO:0000313" key="4">
    <source>
        <dbReference type="Proteomes" id="UP001300692"/>
    </source>
</evidence>
<dbReference type="PANTHER" id="PTHR40940">
    <property type="entry name" value="PROTEIN BATD-RELATED"/>
    <property type="match status" value="1"/>
</dbReference>
<feature type="signal peptide" evidence="2">
    <location>
        <begin position="1"/>
        <end position="21"/>
    </location>
</feature>
<keyword evidence="2" id="KW-0732">Signal</keyword>
<evidence type="ECO:0000256" key="2">
    <source>
        <dbReference type="SAM" id="SignalP"/>
    </source>
</evidence>
<keyword evidence="4" id="KW-1185">Reference proteome</keyword>
<gene>
    <name evidence="3" type="ORF">N7U62_14995</name>
</gene>
<keyword evidence="1" id="KW-1133">Transmembrane helix</keyword>
<dbReference type="InterPro" id="IPR025738">
    <property type="entry name" value="BatD"/>
</dbReference>
<name>A0ABT3CXQ6_9BACT</name>
<dbReference type="EMBL" id="JAOYOD010000001">
    <property type="protein sequence ID" value="MCV9387988.1"/>
    <property type="molecule type" value="Genomic_DNA"/>
</dbReference>
<evidence type="ECO:0000256" key="1">
    <source>
        <dbReference type="SAM" id="Phobius"/>
    </source>
</evidence>
<organism evidence="3 4">
    <name type="scientific">Reichenbachiella ulvae</name>
    <dbReference type="NCBI Taxonomy" id="2980104"/>
    <lineage>
        <taxon>Bacteria</taxon>
        <taxon>Pseudomonadati</taxon>
        <taxon>Bacteroidota</taxon>
        <taxon>Cytophagia</taxon>
        <taxon>Cytophagales</taxon>
        <taxon>Reichenbachiellaceae</taxon>
        <taxon>Reichenbachiella</taxon>
    </lineage>
</organism>
<accession>A0ABT3CXQ6</accession>
<keyword evidence="1" id="KW-0472">Membrane</keyword>
<feature type="transmembrane region" description="Helical" evidence="1">
    <location>
        <begin position="462"/>
        <end position="480"/>
    </location>
</feature>
<keyword evidence="1" id="KW-0812">Transmembrane</keyword>
<evidence type="ECO:0000313" key="3">
    <source>
        <dbReference type="EMBL" id="MCV9387988.1"/>
    </source>
</evidence>
<dbReference type="Proteomes" id="UP001300692">
    <property type="component" value="Unassembled WGS sequence"/>
</dbReference>
<protein>
    <submittedName>
        <fullName evidence="3">BatD family protein</fullName>
    </submittedName>
</protein>
<feature type="chain" id="PRO_5045488861" evidence="2">
    <location>
        <begin position="22"/>
        <end position="482"/>
    </location>
</feature>
<dbReference type="RefSeq" id="WP_264138810.1">
    <property type="nucleotide sequence ID" value="NZ_JAOYOD010000001.1"/>
</dbReference>
<dbReference type="PANTHER" id="PTHR40940:SF2">
    <property type="entry name" value="BATD"/>
    <property type="match status" value="1"/>
</dbReference>
<comment type="caution">
    <text evidence="3">The sequence shown here is derived from an EMBL/GenBank/DDBJ whole genome shotgun (WGS) entry which is preliminary data.</text>
</comment>
<proteinExistence type="predicted"/>